<keyword evidence="3" id="KW-1185">Reference proteome</keyword>
<dbReference type="VEuPathDB" id="FungiDB:BO72DRAFT_253519"/>
<organism evidence="2 3">
    <name type="scientific">Aspergillus fijiensis CBS 313.89</name>
    <dbReference type="NCBI Taxonomy" id="1448319"/>
    <lineage>
        <taxon>Eukaryota</taxon>
        <taxon>Fungi</taxon>
        <taxon>Dikarya</taxon>
        <taxon>Ascomycota</taxon>
        <taxon>Pezizomycotina</taxon>
        <taxon>Eurotiomycetes</taxon>
        <taxon>Eurotiomycetidae</taxon>
        <taxon>Eurotiales</taxon>
        <taxon>Aspergillaceae</taxon>
        <taxon>Aspergillus</taxon>
    </lineage>
</organism>
<accession>A0A8G1VV79</accession>
<evidence type="ECO:0000313" key="2">
    <source>
        <dbReference type="EMBL" id="RAK72948.1"/>
    </source>
</evidence>
<evidence type="ECO:0000256" key="1">
    <source>
        <dbReference type="SAM" id="MobiDB-lite"/>
    </source>
</evidence>
<dbReference type="EMBL" id="KZ824686">
    <property type="protein sequence ID" value="RAK72948.1"/>
    <property type="molecule type" value="Genomic_DNA"/>
</dbReference>
<proteinExistence type="predicted"/>
<sequence length="106" mass="12104">MSACWRICPPHRRFILSLRTDDPETHLLPSFALLEMQWILHRVLAMSGAAKFATSDGGVFNVEIYIPVSDEELRSLERMQSVSEHKEDSIGFRDAITSKARQNESK</sequence>
<dbReference type="RefSeq" id="XP_040796958.1">
    <property type="nucleotide sequence ID" value="XM_040940059.1"/>
</dbReference>
<gene>
    <name evidence="2" type="ORF">BO72DRAFT_253519</name>
</gene>
<dbReference type="GeneID" id="63857392"/>
<dbReference type="OrthoDB" id="5416097at2759"/>
<feature type="region of interest" description="Disordered" evidence="1">
    <location>
        <begin position="79"/>
        <end position="106"/>
    </location>
</feature>
<dbReference type="Proteomes" id="UP000249789">
    <property type="component" value="Unassembled WGS sequence"/>
</dbReference>
<feature type="compositionally biased region" description="Basic and acidic residues" evidence="1">
    <location>
        <begin position="79"/>
        <end position="91"/>
    </location>
</feature>
<reference evidence="2 3" key="1">
    <citation type="submission" date="2018-02" db="EMBL/GenBank/DDBJ databases">
        <title>The genomes of Aspergillus section Nigri reveals drivers in fungal speciation.</title>
        <authorList>
            <consortium name="DOE Joint Genome Institute"/>
            <person name="Vesth T.C."/>
            <person name="Nybo J."/>
            <person name="Theobald S."/>
            <person name="Brandl J."/>
            <person name="Frisvad J.C."/>
            <person name="Nielsen K.F."/>
            <person name="Lyhne E.K."/>
            <person name="Kogle M.E."/>
            <person name="Kuo A."/>
            <person name="Riley R."/>
            <person name="Clum A."/>
            <person name="Nolan M."/>
            <person name="Lipzen A."/>
            <person name="Salamov A."/>
            <person name="Henrissat B."/>
            <person name="Wiebenga A."/>
            <person name="De vries R.P."/>
            <person name="Grigoriev I.V."/>
            <person name="Mortensen U.H."/>
            <person name="Andersen M.R."/>
            <person name="Baker S.E."/>
        </authorList>
    </citation>
    <scope>NUCLEOTIDE SEQUENCE [LARGE SCALE GENOMIC DNA]</scope>
    <source>
        <strain evidence="2 3">CBS 313.89</strain>
    </source>
</reference>
<protein>
    <submittedName>
        <fullName evidence="2">Uncharacterized protein</fullName>
    </submittedName>
</protein>
<dbReference type="AlphaFoldDB" id="A0A8G1VV79"/>
<evidence type="ECO:0000313" key="3">
    <source>
        <dbReference type="Proteomes" id="UP000249789"/>
    </source>
</evidence>
<name>A0A8G1VV79_9EURO</name>